<evidence type="ECO:0000313" key="6">
    <source>
        <dbReference type="EMBL" id="GIH88237.1"/>
    </source>
</evidence>
<feature type="compositionally biased region" description="Basic and acidic residues" evidence="4">
    <location>
        <begin position="162"/>
        <end position="174"/>
    </location>
</feature>
<accession>A0A8J3S5F9</accession>
<evidence type="ECO:0000256" key="4">
    <source>
        <dbReference type="SAM" id="MobiDB-lite"/>
    </source>
</evidence>
<dbReference type="InterPro" id="IPR023187">
    <property type="entry name" value="Tscrpt_reg_MarR-type_CS"/>
</dbReference>
<keyword evidence="1" id="KW-0805">Transcription regulation</keyword>
<dbReference type="SMART" id="SM00347">
    <property type="entry name" value="HTH_MARR"/>
    <property type="match status" value="1"/>
</dbReference>
<reference evidence="6" key="1">
    <citation type="submission" date="2021-01" db="EMBL/GenBank/DDBJ databases">
        <title>Whole genome shotgun sequence of Planobispora rosea NBRC 15558.</title>
        <authorList>
            <person name="Komaki H."/>
            <person name="Tamura T."/>
        </authorList>
    </citation>
    <scope>NUCLEOTIDE SEQUENCE</scope>
    <source>
        <strain evidence="6">NBRC 15558</strain>
    </source>
</reference>
<dbReference type="RefSeq" id="WP_189243834.1">
    <property type="nucleotide sequence ID" value="NZ_BMQP01000051.1"/>
</dbReference>
<dbReference type="PROSITE" id="PS50995">
    <property type="entry name" value="HTH_MARR_2"/>
    <property type="match status" value="1"/>
</dbReference>
<dbReference type="InterPro" id="IPR039422">
    <property type="entry name" value="MarR/SlyA-like"/>
</dbReference>
<keyword evidence="2" id="KW-0238">DNA-binding</keyword>
<proteinExistence type="predicted"/>
<dbReference type="Pfam" id="PF12802">
    <property type="entry name" value="MarR_2"/>
    <property type="match status" value="1"/>
</dbReference>
<dbReference type="EMBL" id="BOOI01000077">
    <property type="protein sequence ID" value="GIH88237.1"/>
    <property type="molecule type" value="Genomic_DNA"/>
</dbReference>
<dbReference type="Proteomes" id="UP000655044">
    <property type="component" value="Unassembled WGS sequence"/>
</dbReference>
<keyword evidence="7" id="KW-1185">Reference proteome</keyword>
<comment type="caution">
    <text evidence="6">The sequence shown here is derived from an EMBL/GenBank/DDBJ whole genome shotgun (WGS) entry which is preliminary data.</text>
</comment>
<sequence length="182" mass="19275">MYGTTHETGFPDDDLRCLMRLIVRAGGLLEPREYGGLRVSLSEVFALGELGDSGTLSQQELAARLGLEKSTVSRLAAGLERRGWLSRERDPANRRFYRLGLTPEGWTAVERMGREFRATHAALLGALTPAEREGLALGLAGLIRALSALGGEHGHGPGHGENGGDGREDGERGGDGGGAGED</sequence>
<dbReference type="InterPro" id="IPR036390">
    <property type="entry name" value="WH_DNA-bd_sf"/>
</dbReference>
<dbReference type="InterPro" id="IPR000835">
    <property type="entry name" value="HTH_MarR-typ"/>
</dbReference>
<dbReference type="PANTHER" id="PTHR33164:SF57">
    <property type="entry name" value="MARR-FAMILY TRANSCRIPTIONAL REGULATOR"/>
    <property type="match status" value="1"/>
</dbReference>
<dbReference type="AlphaFoldDB" id="A0A8J3S5F9"/>
<evidence type="ECO:0000256" key="3">
    <source>
        <dbReference type="ARBA" id="ARBA00023163"/>
    </source>
</evidence>
<dbReference type="Gene3D" id="1.10.10.10">
    <property type="entry name" value="Winged helix-like DNA-binding domain superfamily/Winged helix DNA-binding domain"/>
    <property type="match status" value="1"/>
</dbReference>
<dbReference type="GO" id="GO:0006950">
    <property type="term" value="P:response to stress"/>
    <property type="evidence" value="ECO:0007669"/>
    <property type="project" value="TreeGrafter"/>
</dbReference>
<gene>
    <name evidence="6" type="ORF">Pro02_66450</name>
</gene>
<protein>
    <recommendedName>
        <fullName evidence="5">HTH marR-type domain-containing protein</fullName>
    </recommendedName>
</protein>
<evidence type="ECO:0000313" key="7">
    <source>
        <dbReference type="Proteomes" id="UP000655044"/>
    </source>
</evidence>
<evidence type="ECO:0000259" key="5">
    <source>
        <dbReference type="PROSITE" id="PS50995"/>
    </source>
</evidence>
<dbReference type="PRINTS" id="PR00598">
    <property type="entry name" value="HTHMARR"/>
</dbReference>
<keyword evidence="3" id="KW-0804">Transcription</keyword>
<name>A0A8J3S5F9_PLARO</name>
<organism evidence="6 7">
    <name type="scientific">Planobispora rosea</name>
    <dbReference type="NCBI Taxonomy" id="35762"/>
    <lineage>
        <taxon>Bacteria</taxon>
        <taxon>Bacillati</taxon>
        <taxon>Actinomycetota</taxon>
        <taxon>Actinomycetes</taxon>
        <taxon>Streptosporangiales</taxon>
        <taxon>Streptosporangiaceae</taxon>
        <taxon>Planobispora</taxon>
    </lineage>
</organism>
<dbReference type="GO" id="GO:0003677">
    <property type="term" value="F:DNA binding"/>
    <property type="evidence" value="ECO:0007669"/>
    <property type="project" value="UniProtKB-KW"/>
</dbReference>
<dbReference type="PROSITE" id="PS01117">
    <property type="entry name" value="HTH_MARR_1"/>
    <property type="match status" value="1"/>
</dbReference>
<dbReference type="GO" id="GO:0003700">
    <property type="term" value="F:DNA-binding transcription factor activity"/>
    <property type="evidence" value="ECO:0007669"/>
    <property type="project" value="InterPro"/>
</dbReference>
<dbReference type="InterPro" id="IPR036388">
    <property type="entry name" value="WH-like_DNA-bd_sf"/>
</dbReference>
<feature type="region of interest" description="Disordered" evidence="4">
    <location>
        <begin position="151"/>
        <end position="182"/>
    </location>
</feature>
<dbReference type="PANTHER" id="PTHR33164">
    <property type="entry name" value="TRANSCRIPTIONAL REGULATOR, MARR FAMILY"/>
    <property type="match status" value="1"/>
</dbReference>
<feature type="domain" description="HTH marR-type" evidence="5">
    <location>
        <begin position="15"/>
        <end position="144"/>
    </location>
</feature>
<evidence type="ECO:0000256" key="2">
    <source>
        <dbReference type="ARBA" id="ARBA00023125"/>
    </source>
</evidence>
<evidence type="ECO:0000256" key="1">
    <source>
        <dbReference type="ARBA" id="ARBA00023015"/>
    </source>
</evidence>
<dbReference type="SUPFAM" id="SSF46785">
    <property type="entry name" value="Winged helix' DNA-binding domain"/>
    <property type="match status" value="1"/>
</dbReference>